<evidence type="ECO:0000259" key="1">
    <source>
        <dbReference type="Pfam" id="PF13472"/>
    </source>
</evidence>
<feature type="domain" description="SGNH hydrolase-type esterase" evidence="1">
    <location>
        <begin position="11"/>
        <end position="193"/>
    </location>
</feature>
<organism evidence="2 3">
    <name type="scientific">Datura stramonium</name>
    <name type="common">Jimsonweed</name>
    <name type="synonym">Common thornapple</name>
    <dbReference type="NCBI Taxonomy" id="4076"/>
    <lineage>
        <taxon>Eukaryota</taxon>
        <taxon>Viridiplantae</taxon>
        <taxon>Streptophyta</taxon>
        <taxon>Embryophyta</taxon>
        <taxon>Tracheophyta</taxon>
        <taxon>Spermatophyta</taxon>
        <taxon>Magnoliopsida</taxon>
        <taxon>eudicotyledons</taxon>
        <taxon>Gunneridae</taxon>
        <taxon>Pentapetalae</taxon>
        <taxon>asterids</taxon>
        <taxon>lamiids</taxon>
        <taxon>Solanales</taxon>
        <taxon>Solanaceae</taxon>
        <taxon>Solanoideae</taxon>
        <taxon>Datureae</taxon>
        <taxon>Datura</taxon>
    </lineage>
</organism>
<evidence type="ECO:0000313" key="3">
    <source>
        <dbReference type="Proteomes" id="UP000823775"/>
    </source>
</evidence>
<keyword evidence="3" id="KW-1185">Reference proteome</keyword>
<dbReference type="Proteomes" id="UP000823775">
    <property type="component" value="Unassembled WGS sequence"/>
</dbReference>
<dbReference type="CDD" id="cd01838">
    <property type="entry name" value="Isoamyl_acetate_hydrolase_like"/>
    <property type="match status" value="1"/>
</dbReference>
<dbReference type="InterPro" id="IPR045136">
    <property type="entry name" value="Iah1-like"/>
</dbReference>
<accession>A0ABS8RJP0</accession>
<evidence type="ECO:0000313" key="2">
    <source>
        <dbReference type="EMBL" id="MCD7447034.1"/>
    </source>
</evidence>
<dbReference type="InterPro" id="IPR013830">
    <property type="entry name" value="SGNH_hydro"/>
</dbReference>
<dbReference type="InterPro" id="IPR036514">
    <property type="entry name" value="SGNH_hydro_sf"/>
</dbReference>
<name>A0ABS8RJP0_DATST</name>
<dbReference type="SUPFAM" id="SSF52266">
    <property type="entry name" value="SGNH hydrolase"/>
    <property type="match status" value="1"/>
</dbReference>
<protein>
    <recommendedName>
        <fullName evidence="1">SGNH hydrolase-type esterase domain-containing protein</fullName>
    </recommendedName>
</protein>
<dbReference type="EMBL" id="JACEIK010000026">
    <property type="protein sequence ID" value="MCD7447034.1"/>
    <property type="molecule type" value="Genomic_DNA"/>
</dbReference>
<comment type="caution">
    <text evidence="2">The sequence shown here is derived from an EMBL/GenBank/DDBJ whole genome shotgun (WGS) entry which is preliminary data.</text>
</comment>
<reference evidence="2 3" key="1">
    <citation type="journal article" date="2021" name="BMC Genomics">
        <title>Datura genome reveals duplications of psychoactive alkaloid biosynthetic genes and high mutation rate following tissue culture.</title>
        <authorList>
            <person name="Rajewski A."/>
            <person name="Carter-House D."/>
            <person name="Stajich J."/>
            <person name="Litt A."/>
        </authorList>
    </citation>
    <scope>NUCLEOTIDE SEQUENCE [LARGE SCALE GENOMIC DNA]</scope>
    <source>
        <strain evidence="2">AR-01</strain>
    </source>
</reference>
<proteinExistence type="predicted"/>
<dbReference type="PANTHER" id="PTHR14209">
    <property type="entry name" value="ISOAMYL ACETATE-HYDROLYZING ESTERASE 1"/>
    <property type="match status" value="1"/>
</dbReference>
<gene>
    <name evidence="2" type="ORF">HAX54_021667</name>
</gene>
<dbReference type="Pfam" id="PF13472">
    <property type="entry name" value="Lipase_GDSL_2"/>
    <property type="match status" value="1"/>
</dbReference>
<dbReference type="Gene3D" id="3.40.50.1110">
    <property type="entry name" value="SGNH hydrolase"/>
    <property type="match status" value="1"/>
</dbReference>
<dbReference type="PANTHER" id="PTHR14209:SF30">
    <property type="entry name" value="GDSL ESTERASE_LIPASE CPRD49-LIKE"/>
    <property type="match status" value="1"/>
</dbReference>
<sequence>MVGPIRPLFVLFGSSIVQLSYYLHGWGATLTGLYSRKADIALRGYGGWNSRMALQVLDKVFPKDAEIKPSLVILYFGGNDSADPNFPSSPHVPLDEYVANMKEIVLHIKSLSEKTRLIMLSAPPVNEEQIIQFYGDNRGRTNERCRIYSEAGIKLGQELGVKVIDFWSALQERPDWLTTVFWDGMHLTKEGSEIVVKKISKVLREAEWKPSLHWTKMADEFSDTIIPLDADEMNLIEYQKLFGAY</sequence>